<dbReference type="STRING" id="1121324.CLIT_2c03430"/>
<name>A0A069RRC7_PEPLI</name>
<dbReference type="Pfam" id="PF04994">
    <property type="entry name" value="TfoX_C"/>
    <property type="match status" value="1"/>
</dbReference>
<organism evidence="2 3">
    <name type="scientific">Peptoclostridium litorale DSM 5388</name>
    <dbReference type="NCBI Taxonomy" id="1121324"/>
    <lineage>
        <taxon>Bacteria</taxon>
        <taxon>Bacillati</taxon>
        <taxon>Bacillota</taxon>
        <taxon>Clostridia</taxon>
        <taxon>Peptostreptococcales</taxon>
        <taxon>Peptoclostridiaceae</taxon>
        <taxon>Peptoclostridium</taxon>
    </lineage>
</organism>
<dbReference type="EMBL" id="JJMM01000002">
    <property type="protein sequence ID" value="KDR96737.1"/>
    <property type="molecule type" value="Genomic_DNA"/>
</dbReference>
<accession>A0A069RRC7</accession>
<dbReference type="eggNOG" id="COG3743">
    <property type="taxonomic scope" value="Bacteria"/>
</dbReference>
<dbReference type="Proteomes" id="UP000027946">
    <property type="component" value="Unassembled WGS sequence"/>
</dbReference>
<reference evidence="2 3" key="1">
    <citation type="submission" date="2014-03" db="EMBL/GenBank/DDBJ databases">
        <title>Genome sequence of Clostridium litorale W6, DSM 5388.</title>
        <authorList>
            <person name="Poehlein A."/>
            <person name="Jagirdar A."/>
            <person name="Khonsari B."/>
            <person name="Chibani C.M."/>
            <person name="Gutierrez Gutierrez D.A."/>
            <person name="Davydova E."/>
            <person name="Alghaithi H.S."/>
            <person name="Nair K.P."/>
            <person name="Dhamotharan K."/>
            <person name="Chandran L."/>
            <person name="G W."/>
            <person name="Daniel R."/>
        </authorList>
    </citation>
    <scope>NUCLEOTIDE SEQUENCE [LARGE SCALE GENOMIC DNA]</scope>
    <source>
        <strain evidence="2 3">W6</strain>
    </source>
</reference>
<sequence>MEKLSDCHNIGKKLEQRLFRVGIENPQKLEEIGSNDAFKMLLDLEGDTCFNTICALEGAVRGMRWHELDEKTKIDLRIFYDENKKL</sequence>
<keyword evidence="3" id="KW-1185">Reference proteome</keyword>
<dbReference type="PANTHER" id="PTHR36121">
    <property type="entry name" value="PROTEIN SXY"/>
    <property type="match status" value="1"/>
</dbReference>
<gene>
    <name evidence="2" type="ORF">CLIT_2c03430</name>
</gene>
<dbReference type="RefSeq" id="WP_038261361.1">
    <property type="nucleotide sequence ID" value="NZ_FSRH01000001.1"/>
</dbReference>
<proteinExistence type="predicted"/>
<dbReference type="OrthoDB" id="9790407at2"/>
<evidence type="ECO:0000313" key="3">
    <source>
        <dbReference type="Proteomes" id="UP000027946"/>
    </source>
</evidence>
<comment type="caution">
    <text evidence="2">The sequence shown here is derived from an EMBL/GenBank/DDBJ whole genome shotgun (WGS) entry which is preliminary data.</text>
</comment>
<evidence type="ECO:0000259" key="1">
    <source>
        <dbReference type="Pfam" id="PF04994"/>
    </source>
</evidence>
<evidence type="ECO:0000313" key="2">
    <source>
        <dbReference type="EMBL" id="KDR96737.1"/>
    </source>
</evidence>
<protein>
    <recommendedName>
        <fullName evidence="1">TfoX C-terminal domain-containing protein</fullName>
    </recommendedName>
</protein>
<dbReference type="AlphaFoldDB" id="A0A069RRC7"/>
<dbReference type="InterPro" id="IPR007077">
    <property type="entry name" value="TfoX_C"/>
</dbReference>
<dbReference type="PANTHER" id="PTHR36121:SF1">
    <property type="entry name" value="PROTEIN SXY"/>
    <property type="match status" value="1"/>
</dbReference>
<dbReference type="InterPro" id="IPR047525">
    <property type="entry name" value="TfoX-like"/>
</dbReference>
<dbReference type="Gene3D" id="1.10.150.20">
    <property type="entry name" value="5' to 3' exonuclease, C-terminal subdomain"/>
    <property type="match status" value="1"/>
</dbReference>
<feature type="domain" description="TfoX C-terminal" evidence="1">
    <location>
        <begin position="2"/>
        <end position="77"/>
    </location>
</feature>